<dbReference type="EMBL" id="BMAV01026617">
    <property type="protein sequence ID" value="GFS51955.1"/>
    <property type="molecule type" value="Genomic_DNA"/>
</dbReference>
<comment type="caution">
    <text evidence="10">The sequence shown here is derived from an EMBL/GenBank/DDBJ whole genome shotgun (WGS) entry which is preliminary data.</text>
</comment>
<proteinExistence type="predicted"/>
<evidence type="ECO:0000256" key="5">
    <source>
        <dbReference type="ARBA" id="ARBA00022833"/>
    </source>
</evidence>
<name>A0A8X6IMJ3_9ARAC</name>
<evidence type="ECO:0000256" key="2">
    <source>
        <dbReference type="ARBA" id="ARBA00022670"/>
    </source>
</evidence>
<evidence type="ECO:0000256" key="7">
    <source>
        <dbReference type="PROSITE-ProRule" id="PRU01211"/>
    </source>
</evidence>
<dbReference type="Proteomes" id="UP000886998">
    <property type="component" value="Unassembled WGS sequence"/>
</dbReference>
<dbReference type="GO" id="GO:0046872">
    <property type="term" value="F:metal ion binding"/>
    <property type="evidence" value="ECO:0007669"/>
    <property type="project" value="UniProtKB-KW"/>
</dbReference>
<reference evidence="10" key="1">
    <citation type="submission" date="2020-08" db="EMBL/GenBank/DDBJ databases">
        <title>Multicomponent nature underlies the extraordinary mechanical properties of spider dragline silk.</title>
        <authorList>
            <person name="Kono N."/>
            <person name="Nakamura H."/>
            <person name="Mori M."/>
            <person name="Yoshida Y."/>
            <person name="Ohtoshi R."/>
            <person name="Malay A.D."/>
            <person name="Moran D.A.P."/>
            <person name="Tomita M."/>
            <person name="Numata K."/>
            <person name="Arakawa K."/>
        </authorList>
    </citation>
    <scope>NUCLEOTIDE SEQUENCE</scope>
</reference>
<keyword evidence="8" id="KW-0732">Signal</keyword>
<dbReference type="SUPFAM" id="SSF55486">
    <property type="entry name" value="Metalloproteases ('zincins'), catalytic domain"/>
    <property type="match status" value="1"/>
</dbReference>
<organism evidence="10 11">
    <name type="scientific">Trichonephila inaurata madagascariensis</name>
    <dbReference type="NCBI Taxonomy" id="2747483"/>
    <lineage>
        <taxon>Eukaryota</taxon>
        <taxon>Metazoa</taxon>
        <taxon>Ecdysozoa</taxon>
        <taxon>Arthropoda</taxon>
        <taxon>Chelicerata</taxon>
        <taxon>Arachnida</taxon>
        <taxon>Araneae</taxon>
        <taxon>Araneomorphae</taxon>
        <taxon>Entelegynae</taxon>
        <taxon>Araneoidea</taxon>
        <taxon>Nephilidae</taxon>
        <taxon>Trichonephila</taxon>
        <taxon>Trichonephila inaurata</taxon>
    </lineage>
</organism>
<keyword evidence="4" id="KW-0378">Hydrolase</keyword>
<evidence type="ECO:0000256" key="1">
    <source>
        <dbReference type="ARBA" id="ARBA00001947"/>
    </source>
</evidence>
<dbReference type="PANTHER" id="PTHR10127:SF780">
    <property type="entry name" value="METALLOENDOPEPTIDASE"/>
    <property type="match status" value="1"/>
</dbReference>
<dbReference type="InterPro" id="IPR024079">
    <property type="entry name" value="MetalloPept_cat_dom_sf"/>
</dbReference>
<comment type="caution">
    <text evidence="7">Lacks conserved residue(s) required for the propagation of feature annotation.</text>
</comment>
<dbReference type="OrthoDB" id="6423440at2759"/>
<accession>A0A8X6IMJ3</accession>
<protein>
    <submittedName>
        <fullName evidence="10">Metalloendopeptidase</fullName>
    </submittedName>
</protein>
<evidence type="ECO:0000259" key="9">
    <source>
        <dbReference type="PROSITE" id="PS51864"/>
    </source>
</evidence>
<evidence type="ECO:0000313" key="11">
    <source>
        <dbReference type="Proteomes" id="UP000886998"/>
    </source>
</evidence>
<sequence length="103" mass="11772">MHLFVLLGLIATTCAERPRHPMENPDMYQGDILLDDEDDRNALVGDTYKWPGGVIPYEINVGLTEGTNQIEKAMNYLSNNTCIQFTQRRYLDKDYLMIFPGDG</sequence>
<evidence type="ECO:0000256" key="8">
    <source>
        <dbReference type="SAM" id="SignalP"/>
    </source>
</evidence>
<keyword evidence="5" id="KW-0862">Zinc</keyword>
<dbReference type="GO" id="GO:0006508">
    <property type="term" value="P:proteolysis"/>
    <property type="evidence" value="ECO:0007669"/>
    <property type="project" value="UniProtKB-KW"/>
</dbReference>
<comment type="cofactor">
    <cofactor evidence="1">
        <name>Zn(2+)</name>
        <dbReference type="ChEBI" id="CHEBI:29105"/>
    </cofactor>
</comment>
<evidence type="ECO:0000313" key="10">
    <source>
        <dbReference type="EMBL" id="GFS51955.1"/>
    </source>
</evidence>
<evidence type="ECO:0000256" key="4">
    <source>
        <dbReference type="ARBA" id="ARBA00022801"/>
    </source>
</evidence>
<feature type="chain" id="PRO_5036452093" evidence="8">
    <location>
        <begin position="16"/>
        <end position="103"/>
    </location>
</feature>
<dbReference type="AlphaFoldDB" id="A0A8X6IMJ3"/>
<dbReference type="PANTHER" id="PTHR10127">
    <property type="entry name" value="DISCOIDIN, CUB, EGF, LAMININ , AND ZINC METALLOPROTEASE DOMAIN CONTAINING"/>
    <property type="match status" value="1"/>
</dbReference>
<dbReference type="PROSITE" id="PS51864">
    <property type="entry name" value="ASTACIN"/>
    <property type="match status" value="1"/>
</dbReference>
<feature type="signal peptide" evidence="8">
    <location>
        <begin position="1"/>
        <end position="15"/>
    </location>
</feature>
<evidence type="ECO:0000256" key="3">
    <source>
        <dbReference type="ARBA" id="ARBA00022723"/>
    </source>
</evidence>
<dbReference type="Pfam" id="PF01400">
    <property type="entry name" value="Astacin"/>
    <property type="match status" value="1"/>
</dbReference>
<keyword evidence="2" id="KW-0645">Protease</keyword>
<dbReference type="Gene3D" id="3.40.390.10">
    <property type="entry name" value="Collagenase (Catalytic Domain)"/>
    <property type="match status" value="1"/>
</dbReference>
<feature type="domain" description="Peptidase M12A" evidence="9">
    <location>
        <begin position="41"/>
        <end position="103"/>
    </location>
</feature>
<dbReference type="GO" id="GO:0004222">
    <property type="term" value="F:metalloendopeptidase activity"/>
    <property type="evidence" value="ECO:0007669"/>
    <property type="project" value="InterPro"/>
</dbReference>
<evidence type="ECO:0000256" key="6">
    <source>
        <dbReference type="ARBA" id="ARBA00023049"/>
    </source>
</evidence>
<keyword evidence="3" id="KW-0479">Metal-binding</keyword>
<gene>
    <name evidence="10" type="primary">VMPA_19</name>
    <name evidence="10" type="ORF">TNIN_304741</name>
</gene>
<keyword evidence="6" id="KW-0482">Metalloprotease</keyword>
<keyword evidence="11" id="KW-1185">Reference proteome</keyword>
<dbReference type="InterPro" id="IPR001506">
    <property type="entry name" value="Peptidase_M12A"/>
</dbReference>